<accession>A0A5B8MSL3</accession>
<dbReference type="EMBL" id="CP031041">
    <property type="protein sequence ID" value="QDZ22615.1"/>
    <property type="molecule type" value="Genomic_DNA"/>
</dbReference>
<organism evidence="1 2">
    <name type="scientific">Chloropicon primus</name>
    <dbReference type="NCBI Taxonomy" id="1764295"/>
    <lineage>
        <taxon>Eukaryota</taxon>
        <taxon>Viridiplantae</taxon>
        <taxon>Chlorophyta</taxon>
        <taxon>Chloropicophyceae</taxon>
        <taxon>Chloropicales</taxon>
        <taxon>Chloropicaceae</taxon>
        <taxon>Chloropicon</taxon>
    </lineage>
</organism>
<sequence>MLRSGVLGCVARLSSACSCSPRSLLPFAAALGTKGASSTSNNVVVGSTRRASPYTTASPSERPQPTRELIDIIRENSNITTAKLWKEVQDRHETSESARAIPNKRQMKVLLKFMKKTFKVKASKGKTKSYLYRLHPLLLKKEQRMVQQQQQE</sequence>
<reference evidence="1 2" key="1">
    <citation type="submission" date="2018-07" db="EMBL/GenBank/DDBJ databases">
        <title>The complete nuclear genome of the prasinophyte Chloropicon primus (CCMP1205).</title>
        <authorList>
            <person name="Pombert J.-F."/>
            <person name="Otis C."/>
            <person name="Turmel M."/>
            <person name="Lemieux C."/>
        </authorList>
    </citation>
    <scope>NUCLEOTIDE SEQUENCE [LARGE SCALE GENOMIC DNA]</scope>
    <source>
        <strain evidence="1 2">CCMP1205</strain>
    </source>
</reference>
<proteinExistence type="predicted"/>
<keyword evidence="2" id="KW-1185">Reference proteome</keyword>
<protein>
    <submittedName>
        <fullName evidence="1">Uncharacterized protein</fullName>
    </submittedName>
</protein>
<gene>
    <name evidence="1" type="ORF">A3770_08p51330</name>
</gene>
<dbReference type="AlphaFoldDB" id="A0A5B8MSL3"/>
<dbReference type="Proteomes" id="UP000316726">
    <property type="component" value="Chromosome 8"/>
</dbReference>
<evidence type="ECO:0000313" key="2">
    <source>
        <dbReference type="Proteomes" id="UP000316726"/>
    </source>
</evidence>
<evidence type="ECO:0000313" key="1">
    <source>
        <dbReference type="EMBL" id="QDZ22615.1"/>
    </source>
</evidence>
<dbReference type="OrthoDB" id="1938190at2759"/>
<name>A0A5B8MSL3_9CHLO</name>